<evidence type="ECO:0000313" key="1">
    <source>
        <dbReference type="EMBL" id="KAL5111257.1"/>
    </source>
</evidence>
<keyword evidence="2" id="KW-1185">Reference proteome</keyword>
<protein>
    <submittedName>
        <fullName evidence="1">Uncharacterized protein</fullName>
    </submittedName>
</protein>
<name>A0ABR4QNY4_9CEST</name>
<evidence type="ECO:0000313" key="2">
    <source>
        <dbReference type="Proteomes" id="UP001651158"/>
    </source>
</evidence>
<dbReference type="EMBL" id="JAKROA010000001">
    <property type="protein sequence ID" value="KAL5111257.1"/>
    <property type="molecule type" value="Genomic_DNA"/>
</dbReference>
<comment type="caution">
    <text evidence="1">The sequence shown here is derived from an EMBL/GenBank/DDBJ whole genome shotgun (WGS) entry which is preliminary data.</text>
</comment>
<proteinExistence type="predicted"/>
<dbReference type="Proteomes" id="UP001651158">
    <property type="component" value="Unassembled WGS sequence"/>
</dbReference>
<organism evidence="1 2">
    <name type="scientific">Taenia crassiceps</name>
    <dbReference type="NCBI Taxonomy" id="6207"/>
    <lineage>
        <taxon>Eukaryota</taxon>
        <taxon>Metazoa</taxon>
        <taxon>Spiralia</taxon>
        <taxon>Lophotrochozoa</taxon>
        <taxon>Platyhelminthes</taxon>
        <taxon>Cestoda</taxon>
        <taxon>Eucestoda</taxon>
        <taxon>Cyclophyllidea</taxon>
        <taxon>Taeniidae</taxon>
        <taxon>Taenia</taxon>
    </lineage>
</organism>
<accession>A0ABR4QNY4</accession>
<gene>
    <name evidence="1" type="ORF">TcWFU_000847</name>
</gene>
<reference evidence="1 2" key="1">
    <citation type="journal article" date="2022" name="Front. Cell. Infect. Microbiol.">
        <title>The Genomes of Two Strains of Taenia crassiceps the Animal Model for the Study of Human Cysticercosis.</title>
        <authorList>
            <person name="Bobes R.J."/>
            <person name="Estrada K."/>
            <person name="Rios-Valencia D.G."/>
            <person name="Calderon-Gallegos A."/>
            <person name="de la Torre P."/>
            <person name="Carrero J.C."/>
            <person name="Sanchez-Flores A."/>
            <person name="Laclette J.P."/>
        </authorList>
    </citation>
    <scope>NUCLEOTIDE SEQUENCE [LARGE SCALE GENOMIC DNA]</scope>
    <source>
        <strain evidence="1">WFUcys</strain>
    </source>
</reference>
<sequence length="372" mass="42291">MEDSFIESKTTLVKALTPISTCRENPLHHCVFRNLMPPTFIDNLWNFSIKFLPQNLFDNVSRNCWLLFNRYCHLQGVTRRREQLQFLLDQIDNQPHTLADFSVLMDSIFLLYSSLSSITPTERLDVFQRIYCLALEECSRLKYSSGCFSYSFLLLRIYQSSFLNEAVALQLLQLQKLVSSQIAEEPSLLANETIIEMLCGFFITPLLEPQAREVFTPQIFTQILDLVTTLQVAKASTGDEQIFPSTLKGVLLACFLRCLDCPAVVEHLKAHETLCPAMKTCVDLGSAEWEEDPLIRMSVVECWRAFSEKVEKQLNSSEMKSLLERLRPHFSLTSPVRIGHSPCPSCGECIHGLLEDIVLSNQAVGDFDCVGD</sequence>